<keyword evidence="2" id="KW-0472">Membrane</keyword>
<dbReference type="RefSeq" id="WP_119311830.1">
    <property type="nucleotide sequence ID" value="NZ_CP034413.3"/>
</dbReference>
<evidence type="ECO:0000313" key="5">
    <source>
        <dbReference type="Proteomes" id="UP000298642"/>
    </source>
</evidence>
<feature type="transmembrane region" description="Helical" evidence="2">
    <location>
        <begin position="168"/>
        <end position="185"/>
    </location>
</feature>
<dbReference type="Gene3D" id="1.10.260.40">
    <property type="entry name" value="lambda repressor-like DNA-binding domains"/>
    <property type="match status" value="1"/>
</dbReference>
<evidence type="ECO:0000256" key="2">
    <source>
        <dbReference type="SAM" id="Phobius"/>
    </source>
</evidence>
<feature type="transmembrane region" description="Helical" evidence="2">
    <location>
        <begin position="226"/>
        <end position="247"/>
    </location>
</feature>
<gene>
    <name evidence="4" type="ORF">EIO64_09840</name>
</gene>
<keyword evidence="1" id="KW-0238">DNA-binding</keyword>
<dbReference type="SMART" id="SM00530">
    <property type="entry name" value="HTH_XRE"/>
    <property type="match status" value="1"/>
</dbReference>
<evidence type="ECO:0000256" key="1">
    <source>
        <dbReference type="ARBA" id="ARBA00023125"/>
    </source>
</evidence>
<protein>
    <submittedName>
        <fullName evidence="4">Helix-turn-helix domain-containing protein</fullName>
    </submittedName>
</protein>
<dbReference type="PANTHER" id="PTHR46558">
    <property type="entry name" value="TRACRIPTIONAL REGULATORY PROTEIN-RELATED-RELATED"/>
    <property type="match status" value="1"/>
</dbReference>
<dbReference type="Pfam" id="PF01381">
    <property type="entry name" value="HTH_3"/>
    <property type="match status" value="1"/>
</dbReference>
<evidence type="ECO:0000313" key="4">
    <source>
        <dbReference type="EMBL" id="QCI59475.1"/>
    </source>
</evidence>
<feature type="transmembrane region" description="Helical" evidence="2">
    <location>
        <begin position="136"/>
        <end position="156"/>
    </location>
</feature>
<keyword evidence="5" id="KW-1185">Reference proteome</keyword>
<dbReference type="KEGG" id="obj:EIO64_09840"/>
<dbReference type="Proteomes" id="UP000298642">
    <property type="component" value="Chromosome"/>
</dbReference>
<name>A0A4D7APH4_9FIRM</name>
<organism evidence="4 5">
    <name type="scientific">Dysosmobacter welbionis</name>
    <dbReference type="NCBI Taxonomy" id="2093857"/>
    <lineage>
        <taxon>Bacteria</taxon>
        <taxon>Bacillati</taxon>
        <taxon>Bacillota</taxon>
        <taxon>Clostridia</taxon>
        <taxon>Eubacteriales</taxon>
        <taxon>Oscillospiraceae</taxon>
        <taxon>Dysosmobacter</taxon>
    </lineage>
</organism>
<dbReference type="GO" id="GO:0003677">
    <property type="term" value="F:DNA binding"/>
    <property type="evidence" value="ECO:0007669"/>
    <property type="project" value="UniProtKB-KW"/>
</dbReference>
<feature type="transmembrane region" description="Helical" evidence="2">
    <location>
        <begin position="94"/>
        <end position="116"/>
    </location>
</feature>
<keyword evidence="2" id="KW-0812">Transmembrane</keyword>
<dbReference type="InterPro" id="IPR010982">
    <property type="entry name" value="Lambda_DNA-bd_dom_sf"/>
</dbReference>
<dbReference type="InterPro" id="IPR001387">
    <property type="entry name" value="Cro/C1-type_HTH"/>
</dbReference>
<reference evidence="5" key="1">
    <citation type="submission" date="2018-12" db="EMBL/GenBank/DDBJ databases">
        <title>Dusodibacter welbiota gen. nov., sp. nov., isolated from human faeces and emended description of the Oscillibacter genus.</title>
        <authorList>
            <person name="Le Roy T."/>
            <person name="Van der Smissen P."/>
            <person name="Delzenne N."/>
            <person name="Muccioli G."/>
            <person name="Collet J.F."/>
            <person name="Cani P.D."/>
        </authorList>
    </citation>
    <scope>NUCLEOTIDE SEQUENCE [LARGE SCALE GENOMIC DNA]</scope>
    <source>
        <strain evidence="5">J115</strain>
    </source>
</reference>
<evidence type="ECO:0000259" key="3">
    <source>
        <dbReference type="PROSITE" id="PS50943"/>
    </source>
</evidence>
<dbReference type="EMBL" id="CP034413">
    <property type="protein sequence ID" value="QCI59475.1"/>
    <property type="molecule type" value="Genomic_DNA"/>
</dbReference>
<dbReference type="PROSITE" id="PS50943">
    <property type="entry name" value="HTH_CROC1"/>
    <property type="match status" value="1"/>
</dbReference>
<dbReference type="AlphaFoldDB" id="A0A4D7APH4"/>
<dbReference type="CDD" id="cd00093">
    <property type="entry name" value="HTH_XRE"/>
    <property type="match status" value="1"/>
</dbReference>
<sequence length="259" mass="29923">MTFGEKLQKLRTRAGLSQDQLAKLLDVSRQAVSKWERNEAMPEVEKLVRISRQFGVSTDYLLLEELEEPETANTTAPAAGLWVRVKQWYRNRGYLLAWVLAAWGVWNLVDLAVLAANTYQQAQDLENFAWVKYVQMVYIPTMIPHVLLILVSVILVFRGRQLAGRLRWYHLGWLLVLMGLLNMRLPLPAPLRFLQTGPVWSISTALLVYLAEYGPENMWEFVEVTFWDDLPCLLVTILGFAILILGCRYDQRTSLRKIE</sequence>
<dbReference type="PANTHER" id="PTHR46558:SF13">
    <property type="entry name" value="HTH-TYPE TRANSCRIPTIONAL REGULATOR IMMR"/>
    <property type="match status" value="1"/>
</dbReference>
<keyword evidence="2" id="KW-1133">Transmembrane helix</keyword>
<accession>A0A4D7APH4</accession>
<feature type="domain" description="HTH cro/C1-type" evidence="3">
    <location>
        <begin position="7"/>
        <end position="61"/>
    </location>
</feature>
<dbReference type="GeneID" id="89520699"/>
<dbReference type="SUPFAM" id="SSF47413">
    <property type="entry name" value="lambda repressor-like DNA-binding domains"/>
    <property type="match status" value="1"/>
</dbReference>
<proteinExistence type="predicted"/>